<evidence type="ECO:0000256" key="1">
    <source>
        <dbReference type="SAM" id="Phobius"/>
    </source>
</evidence>
<gene>
    <name evidence="2" type="ORF">SE18_24530</name>
</gene>
<accession>A0A0P6XUI7</accession>
<keyword evidence="3" id="KW-1185">Reference proteome</keyword>
<proteinExistence type="predicted"/>
<reference evidence="2 3" key="1">
    <citation type="submission" date="2015-07" db="EMBL/GenBank/DDBJ databases">
        <title>Whole genome sequence of Herpetosiphon geysericola DSM 7119.</title>
        <authorList>
            <person name="Hemp J."/>
            <person name="Ward L.M."/>
            <person name="Pace L.A."/>
            <person name="Fischer W.W."/>
        </authorList>
    </citation>
    <scope>NUCLEOTIDE SEQUENCE [LARGE SCALE GENOMIC DNA]</scope>
    <source>
        <strain evidence="2 3">DSM 7119</strain>
    </source>
</reference>
<keyword evidence="1" id="KW-0812">Transmembrane</keyword>
<keyword evidence="1" id="KW-1133">Transmembrane helix</keyword>
<dbReference type="RefSeq" id="WP_054537110.1">
    <property type="nucleotide sequence ID" value="NZ_LGKP01000040.1"/>
</dbReference>
<dbReference type="AlphaFoldDB" id="A0A0P6XUI7"/>
<dbReference type="EMBL" id="LGKP01000040">
    <property type="protein sequence ID" value="KPL80225.1"/>
    <property type="molecule type" value="Genomic_DNA"/>
</dbReference>
<name>A0A0P6XUI7_9CHLR</name>
<protein>
    <submittedName>
        <fullName evidence="2">Uncharacterized protein</fullName>
    </submittedName>
</protein>
<comment type="caution">
    <text evidence="2">The sequence shown here is derived from an EMBL/GenBank/DDBJ whole genome shotgun (WGS) entry which is preliminary data.</text>
</comment>
<feature type="transmembrane region" description="Helical" evidence="1">
    <location>
        <begin position="6"/>
        <end position="27"/>
    </location>
</feature>
<organism evidence="2 3">
    <name type="scientific">Herpetosiphon geysericola</name>
    <dbReference type="NCBI Taxonomy" id="70996"/>
    <lineage>
        <taxon>Bacteria</taxon>
        <taxon>Bacillati</taxon>
        <taxon>Chloroflexota</taxon>
        <taxon>Chloroflexia</taxon>
        <taxon>Herpetosiphonales</taxon>
        <taxon>Herpetosiphonaceae</taxon>
        <taxon>Herpetosiphon</taxon>
    </lineage>
</organism>
<evidence type="ECO:0000313" key="2">
    <source>
        <dbReference type="EMBL" id="KPL80225.1"/>
    </source>
</evidence>
<keyword evidence="1" id="KW-0472">Membrane</keyword>
<evidence type="ECO:0000313" key="3">
    <source>
        <dbReference type="Proteomes" id="UP000050277"/>
    </source>
</evidence>
<dbReference type="STRING" id="70996.SE18_24530"/>
<sequence length="109" mass="11636">MSIVQLAGVLALVVVIVVAVALVNAFAPKAAEAFKGWADAHLGAEQREAIYGAVKAGLRAAEQHGFRADELFAKAAKVASEYLKTYGLPISEELLSELVRAEKQKKLTE</sequence>
<dbReference type="Proteomes" id="UP000050277">
    <property type="component" value="Unassembled WGS sequence"/>
</dbReference>